<dbReference type="SMART" id="SM00388">
    <property type="entry name" value="HisKA"/>
    <property type="match status" value="1"/>
</dbReference>
<dbReference type="CDD" id="cd06225">
    <property type="entry name" value="HAMP"/>
    <property type="match status" value="1"/>
</dbReference>
<dbReference type="InterPro" id="IPR004358">
    <property type="entry name" value="Sig_transdc_His_kin-like_C"/>
</dbReference>
<keyword evidence="8 15" id="KW-0812">Transmembrane</keyword>
<dbReference type="InterPro" id="IPR003594">
    <property type="entry name" value="HATPase_dom"/>
</dbReference>
<dbReference type="Pfam" id="PF02518">
    <property type="entry name" value="HATPase_c"/>
    <property type="match status" value="1"/>
</dbReference>
<dbReference type="Gene3D" id="1.10.287.130">
    <property type="match status" value="1"/>
</dbReference>
<feature type="domain" description="Histidine kinase" evidence="16">
    <location>
        <begin position="110"/>
        <end position="307"/>
    </location>
</feature>
<comment type="caution">
    <text evidence="18">The sequence shown here is derived from an EMBL/GenBank/DDBJ whole genome shotgun (WGS) entry which is preliminary data.</text>
</comment>
<evidence type="ECO:0000256" key="10">
    <source>
        <dbReference type="ARBA" id="ARBA00022777"/>
    </source>
</evidence>
<keyword evidence="13" id="KW-0902">Two-component regulatory system</keyword>
<dbReference type="Gene3D" id="3.30.565.10">
    <property type="entry name" value="Histidine kinase-like ATPase, C-terminal domain"/>
    <property type="match status" value="1"/>
</dbReference>
<evidence type="ECO:0000256" key="4">
    <source>
        <dbReference type="ARBA" id="ARBA00022475"/>
    </source>
</evidence>
<proteinExistence type="predicted"/>
<evidence type="ECO:0000256" key="5">
    <source>
        <dbReference type="ARBA" id="ARBA00022519"/>
    </source>
</evidence>
<dbReference type="Proteomes" id="UP000664779">
    <property type="component" value="Unassembled WGS sequence"/>
</dbReference>
<evidence type="ECO:0000256" key="11">
    <source>
        <dbReference type="ARBA" id="ARBA00022840"/>
    </source>
</evidence>
<dbReference type="EMBL" id="JAFLNF010000004">
    <property type="protein sequence ID" value="MBO0345528.1"/>
    <property type="molecule type" value="Genomic_DNA"/>
</dbReference>
<organism evidence="18 19">
    <name type="scientific">Roseibium limicola</name>
    <dbReference type="NCBI Taxonomy" id="2816037"/>
    <lineage>
        <taxon>Bacteria</taxon>
        <taxon>Pseudomonadati</taxon>
        <taxon>Pseudomonadota</taxon>
        <taxon>Alphaproteobacteria</taxon>
        <taxon>Hyphomicrobiales</taxon>
        <taxon>Stappiaceae</taxon>
        <taxon>Roseibium</taxon>
    </lineage>
</organism>
<dbReference type="Pfam" id="PF00672">
    <property type="entry name" value="HAMP"/>
    <property type="match status" value="1"/>
</dbReference>
<evidence type="ECO:0000256" key="14">
    <source>
        <dbReference type="ARBA" id="ARBA00023136"/>
    </source>
</evidence>
<keyword evidence="5" id="KW-0997">Cell inner membrane</keyword>
<dbReference type="Pfam" id="PF00512">
    <property type="entry name" value="HisKA"/>
    <property type="match status" value="1"/>
</dbReference>
<evidence type="ECO:0000256" key="8">
    <source>
        <dbReference type="ARBA" id="ARBA00022692"/>
    </source>
</evidence>
<comment type="subcellular location">
    <subcellularLocation>
        <location evidence="2">Cell inner membrane</location>
        <topology evidence="2">Multi-pass membrane protein</topology>
    </subcellularLocation>
</comment>
<dbReference type="InterPro" id="IPR050980">
    <property type="entry name" value="2C_sensor_his_kinase"/>
</dbReference>
<evidence type="ECO:0000259" key="17">
    <source>
        <dbReference type="PROSITE" id="PS50885"/>
    </source>
</evidence>
<feature type="domain" description="HAMP" evidence="17">
    <location>
        <begin position="50"/>
        <end position="102"/>
    </location>
</feature>
<keyword evidence="4" id="KW-1003">Cell membrane</keyword>
<dbReference type="SUPFAM" id="SSF55874">
    <property type="entry name" value="ATPase domain of HSP90 chaperone/DNA topoisomerase II/histidine kinase"/>
    <property type="match status" value="1"/>
</dbReference>
<dbReference type="AlphaFoldDB" id="A0A939EQ98"/>
<keyword evidence="11" id="KW-0067">ATP-binding</keyword>
<evidence type="ECO:0000256" key="12">
    <source>
        <dbReference type="ARBA" id="ARBA00022989"/>
    </source>
</evidence>
<comment type="catalytic activity">
    <reaction evidence="1">
        <text>ATP + protein L-histidine = ADP + protein N-phospho-L-histidine.</text>
        <dbReference type="EC" id="2.7.13.3"/>
    </reaction>
</comment>
<evidence type="ECO:0000256" key="13">
    <source>
        <dbReference type="ARBA" id="ARBA00023012"/>
    </source>
</evidence>
<evidence type="ECO:0000259" key="16">
    <source>
        <dbReference type="PROSITE" id="PS50109"/>
    </source>
</evidence>
<evidence type="ECO:0000256" key="15">
    <source>
        <dbReference type="SAM" id="Phobius"/>
    </source>
</evidence>
<keyword evidence="7" id="KW-0808">Transferase</keyword>
<protein>
    <recommendedName>
        <fullName evidence="3">histidine kinase</fullName>
        <ecNumber evidence="3">2.7.13.3</ecNumber>
    </recommendedName>
</protein>
<keyword evidence="12 15" id="KW-1133">Transmembrane helix</keyword>
<name>A0A939EQ98_9HYPH</name>
<reference evidence="18" key="1">
    <citation type="submission" date="2021-03" db="EMBL/GenBank/DDBJ databases">
        <title>Roseibium sp. CAU 1637 isolated from Incheon.</title>
        <authorList>
            <person name="Kim W."/>
        </authorList>
    </citation>
    <scope>NUCLEOTIDE SEQUENCE</scope>
    <source>
        <strain evidence="18">CAU 1637</strain>
    </source>
</reference>
<dbReference type="InterPro" id="IPR036890">
    <property type="entry name" value="HATPase_C_sf"/>
</dbReference>
<dbReference type="PRINTS" id="PR00344">
    <property type="entry name" value="BCTRLSENSOR"/>
</dbReference>
<sequence length="307" mass="33238">MGLVVPLPNGAWLNAVFYKSHIPDLGTIESLASTIAAALVLCLFGFISTRRIARPLQALAQAAEGLGRGEGVSPVTERGSDDIRNLCVAFNQMQHRLHRFIDDRTRMLAAIGHDLRTPLTTLRLRTELVADEELKARMVETIEEMQAMTAATLTFSKNDAAVEDTRNVDLGALVGSLCDDMAELGHDIAFVDSGVIAYRCRPDGLKRAVRNLIENACRYADSATVSLALTGNSVDICVDDQGPGIPLEEIEQVFAPFYRLEQSRSRETGGVGLGLSIARAIARQHGGNIHFSPNTPGLHAVLSLPRI</sequence>
<dbReference type="EC" id="2.7.13.3" evidence="3"/>
<dbReference type="CDD" id="cd00082">
    <property type="entry name" value="HisKA"/>
    <property type="match status" value="1"/>
</dbReference>
<dbReference type="PROSITE" id="PS50109">
    <property type="entry name" value="HIS_KIN"/>
    <property type="match status" value="1"/>
</dbReference>
<keyword evidence="6" id="KW-0597">Phosphoprotein</keyword>
<dbReference type="GO" id="GO:0005524">
    <property type="term" value="F:ATP binding"/>
    <property type="evidence" value="ECO:0007669"/>
    <property type="project" value="UniProtKB-KW"/>
</dbReference>
<dbReference type="PANTHER" id="PTHR44936">
    <property type="entry name" value="SENSOR PROTEIN CREC"/>
    <property type="match status" value="1"/>
</dbReference>
<dbReference type="SMART" id="SM00304">
    <property type="entry name" value="HAMP"/>
    <property type="match status" value="1"/>
</dbReference>
<evidence type="ECO:0000313" key="18">
    <source>
        <dbReference type="EMBL" id="MBO0345528.1"/>
    </source>
</evidence>
<evidence type="ECO:0000256" key="9">
    <source>
        <dbReference type="ARBA" id="ARBA00022741"/>
    </source>
</evidence>
<dbReference type="PROSITE" id="PS50885">
    <property type="entry name" value="HAMP"/>
    <property type="match status" value="1"/>
</dbReference>
<evidence type="ECO:0000256" key="1">
    <source>
        <dbReference type="ARBA" id="ARBA00000085"/>
    </source>
</evidence>
<accession>A0A939EQ98</accession>
<dbReference type="InterPro" id="IPR036097">
    <property type="entry name" value="HisK_dim/P_sf"/>
</dbReference>
<keyword evidence="14 15" id="KW-0472">Membrane</keyword>
<evidence type="ECO:0000313" key="19">
    <source>
        <dbReference type="Proteomes" id="UP000664779"/>
    </source>
</evidence>
<gene>
    <name evidence="18" type="ORF">J0X15_09875</name>
</gene>
<evidence type="ECO:0000256" key="6">
    <source>
        <dbReference type="ARBA" id="ARBA00022553"/>
    </source>
</evidence>
<dbReference type="PANTHER" id="PTHR44936:SF5">
    <property type="entry name" value="SENSOR HISTIDINE KINASE ENVZ"/>
    <property type="match status" value="1"/>
</dbReference>
<dbReference type="GO" id="GO:0000155">
    <property type="term" value="F:phosphorelay sensor kinase activity"/>
    <property type="evidence" value="ECO:0007669"/>
    <property type="project" value="InterPro"/>
</dbReference>
<dbReference type="InterPro" id="IPR003661">
    <property type="entry name" value="HisK_dim/P_dom"/>
</dbReference>
<feature type="transmembrane region" description="Helical" evidence="15">
    <location>
        <begin position="28"/>
        <end position="47"/>
    </location>
</feature>
<dbReference type="SUPFAM" id="SSF47384">
    <property type="entry name" value="Homodimeric domain of signal transducing histidine kinase"/>
    <property type="match status" value="1"/>
</dbReference>
<evidence type="ECO:0000256" key="2">
    <source>
        <dbReference type="ARBA" id="ARBA00004429"/>
    </source>
</evidence>
<dbReference type="GO" id="GO:0005886">
    <property type="term" value="C:plasma membrane"/>
    <property type="evidence" value="ECO:0007669"/>
    <property type="project" value="UniProtKB-SubCell"/>
</dbReference>
<dbReference type="Gene3D" id="1.10.8.500">
    <property type="entry name" value="HAMP domain in histidine kinase"/>
    <property type="match status" value="1"/>
</dbReference>
<dbReference type="InterPro" id="IPR005467">
    <property type="entry name" value="His_kinase_dom"/>
</dbReference>
<evidence type="ECO:0000256" key="3">
    <source>
        <dbReference type="ARBA" id="ARBA00012438"/>
    </source>
</evidence>
<evidence type="ECO:0000256" key="7">
    <source>
        <dbReference type="ARBA" id="ARBA00022679"/>
    </source>
</evidence>
<keyword evidence="10" id="KW-0418">Kinase</keyword>
<dbReference type="SMART" id="SM00387">
    <property type="entry name" value="HATPase_c"/>
    <property type="match status" value="1"/>
</dbReference>
<keyword evidence="9" id="KW-0547">Nucleotide-binding</keyword>
<keyword evidence="19" id="KW-1185">Reference proteome</keyword>
<dbReference type="SUPFAM" id="SSF158472">
    <property type="entry name" value="HAMP domain-like"/>
    <property type="match status" value="1"/>
</dbReference>
<dbReference type="InterPro" id="IPR003660">
    <property type="entry name" value="HAMP_dom"/>
</dbReference>